<name>A0ABS2WKW0_9BACL</name>
<dbReference type="InterPro" id="IPR050882">
    <property type="entry name" value="Prepilin_peptidase/N-MTase"/>
</dbReference>
<feature type="transmembrane region" description="Helical" evidence="2">
    <location>
        <begin position="73"/>
        <end position="93"/>
    </location>
</feature>
<keyword evidence="2" id="KW-0472">Membrane</keyword>
<evidence type="ECO:0000256" key="1">
    <source>
        <dbReference type="ARBA" id="ARBA00005801"/>
    </source>
</evidence>
<gene>
    <name evidence="4" type="ORF">JQC72_11710</name>
</gene>
<comment type="caution">
    <text evidence="4">The sequence shown here is derived from an EMBL/GenBank/DDBJ whole genome shotgun (WGS) entry which is preliminary data.</text>
</comment>
<dbReference type="Gene3D" id="1.20.120.1220">
    <property type="match status" value="1"/>
</dbReference>
<dbReference type="Proteomes" id="UP001177120">
    <property type="component" value="Unassembled WGS sequence"/>
</dbReference>
<evidence type="ECO:0000313" key="5">
    <source>
        <dbReference type="Proteomes" id="UP001177120"/>
    </source>
</evidence>
<feature type="transmembrane region" description="Helical" evidence="2">
    <location>
        <begin position="6"/>
        <end position="26"/>
    </location>
</feature>
<feature type="transmembrane region" description="Helical" evidence="2">
    <location>
        <begin position="123"/>
        <end position="140"/>
    </location>
</feature>
<dbReference type="InterPro" id="IPR000045">
    <property type="entry name" value="Prepilin_IV_endopep_pep"/>
</dbReference>
<feature type="transmembrane region" description="Helical" evidence="2">
    <location>
        <begin position="47"/>
        <end position="67"/>
    </location>
</feature>
<evidence type="ECO:0000313" key="4">
    <source>
        <dbReference type="EMBL" id="MBN2910168.1"/>
    </source>
</evidence>
<dbReference type="Pfam" id="PF01478">
    <property type="entry name" value="Peptidase_A24"/>
    <property type="match status" value="1"/>
</dbReference>
<dbReference type="PANTHER" id="PTHR30487:SF0">
    <property type="entry name" value="PREPILIN LEADER PEPTIDASE_N-METHYLTRANSFERASE-RELATED"/>
    <property type="match status" value="1"/>
</dbReference>
<dbReference type="EMBL" id="JAFHAP010000010">
    <property type="protein sequence ID" value="MBN2910168.1"/>
    <property type="molecule type" value="Genomic_DNA"/>
</dbReference>
<feature type="domain" description="Prepilin type IV endopeptidase peptidase" evidence="3">
    <location>
        <begin position="77"/>
        <end position="179"/>
    </location>
</feature>
<keyword evidence="5" id="KW-1185">Reference proteome</keyword>
<sequence>MDVIGVWAAVGGWWIGGWLVRFGWFLCARWGNGVSSKWHSPSMWHPAMEWIAPACLGGVCGFVTVSHPGLPESAVAMLLFAVLLVVTITDLHLQWIPDMVICPAALLFAILRFWVGPHPWTDYLTGCLAGGSMLAVLAWISKGIGWGDVKLLGMAGWVLGWPAAGVALWLSVLVGGVTALWWWGTGRVRAGEAIPFGPFLAAGIITAYFWGEAWAAWYGSLLTGSIFSSKTIYMW</sequence>
<organism evidence="4 5">
    <name type="scientific">Polycladomyces zharkentensis</name>
    <dbReference type="NCBI Taxonomy" id="2807616"/>
    <lineage>
        <taxon>Bacteria</taxon>
        <taxon>Bacillati</taxon>
        <taxon>Bacillota</taxon>
        <taxon>Bacilli</taxon>
        <taxon>Bacillales</taxon>
        <taxon>Thermoactinomycetaceae</taxon>
        <taxon>Polycladomyces</taxon>
    </lineage>
</organism>
<comment type="similarity">
    <text evidence="1">Belongs to the peptidase A24 family.</text>
</comment>
<dbReference type="RefSeq" id="WP_205495840.1">
    <property type="nucleotide sequence ID" value="NZ_JAFHAP010000010.1"/>
</dbReference>
<keyword evidence="2" id="KW-0812">Transmembrane</keyword>
<feature type="transmembrane region" description="Helical" evidence="2">
    <location>
        <begin position="100"/>
        <end position="117"/>
    </location>
</feature>
<proteinExistence type="inferred from homology"/>
<evidence type="ECO:0000256" key="2">
    <source>
        <dbReference type="SAM" id="Phobius"/>
    </source>
</evidence>
<dbReference type="PANTHER" id="PTHR30487">
    <property type="entry name" value="TYPE 4 PREPILIN-LIKE PROTEINS LEADER PEPTIDE-PROCESSING ENZYME"/>
    <property type="match status" value="1"/>
</dbReference>
<accession>A0ABS2WKW0</accession>
<feature type="transmembrane region" description="Helical" evidence="2">
    <location>
        <begin position="152"/>
        <end position="181"/>
    </location>
</feature>
<feature type="transmembrane region" description="Helical" evidence="2">
    <location>
        <begin position="193"/>
        <end position="211"/>
    </location>
</feature>
<protein>
    <submittedName>
        <fullName evidence="4">Prepilin peptidase</fullName>
    </submittedName>
</protein>
<evidence type="ECO:0000259" key="3">
    <source>
        <dbReference type="Pfam" id="PF01478"/>
    </source>
</evidence>
<keyword evidence="2" id="KW-1133">Transmembrane helix</keyword>
<reference evidence="4" key="1">
    <citation type="journal article" date="2024" name="Int. J. Syst. Evol. Microbiol.">
        <title>Polycladomyces zharkentensis sp. nov., a novel thermophilic cellulose- and starch-degrading member of the Bacillota from a geothermal aquifer in Kazakhstan.</title>
        <authorList>
            <person name="Mashzhan A."/>
            <person name="Kistaubayeva A."/>
            <person name="Javier-Lopez R."/>
            <person name="Bissenova U."/>
            <person name="Bissenbay A."/>
            <person name="Birkeland N.K."/>
        </authorList>
    </citation>
    <scope>NUCLEOTIDE SEQUENCE</scope>
    <source>
        <strain evidence="4">ZKZ2T</strain>
    </source>
</reference>